<dbReference type="RefSeq" id="XP_033395195.1">
    <property type="nucleotide sequence ID" value="XM_033546330.1"/>
</dbReference>
<gene>
    <name evidence="3" type="ORF">K452DRAFT_360286</name>
</gene>
<dbReference type="AlphaFoldDB" id="A0A6A6B5S4"/>
<dbReference type="EMBL" id="ML995492">
    <property type="protein sequence ID" value="KAF2139482.1"/>
    <property type="molecule type" value="Genomic_DNA"/>
</dbReference>
<proteinExistence type="predicted"/>
<dbReference type="OrthoDB" id="3943203at2759"/>
<organism evidence="3 4">
    <name type="scientific">Aplosporella prunicola CBS 121167</name>
    <dbReference type="NCBI Taxonomy" id="1176127"/>
    <lineage>
        <taxon>Eukaryota</taxon>
        <taxon>Fungi</taxon>
        <taxon>Dikarya</taxon>
        <taxon>Ascomycota</taxon>
        <taxon>Pezizomycotina</taxon>
        <taxon>Dothideomycetes</taxon>
        <taxon>Dothideomycetes incertae sedis</taxon>
        <taxon>Botryosphaeriales</taxon>
        <taxon>Aplosporellaceae</taxon>
        <taxon>Aplosporella</taxon>
    </lineage>
</organism>
<keyword evidence="2" id="KW-0812">Transmembrane</keyword>
<sequence length="268" mass="29226">MRLSSQCLRRLFAGLIITIGLFNPCYGKASEWKNSEYFLFPVKADDIPTVHVGDTVHLKWASLYSQAYLQQYCNGTAVNKVPGLAGDGEHTFVVNSTWVSPCYWRYYTQESIYKYVESGYVYVTSSQTTPAVTWEPQSLGTACGIQSVTAGPSVNAASTSTITIGPTSGAEETSSDTECTGKEAKKITSGAGVGIGFVVGSAIAGLTAGFWTIWQRQHLKKSTPEVEKPHEADGVPHQPAWELPSESRPVELMTMRRFAELPSTPKPR</sequence>
<feature type="transmembrane region" description="Helical" evidence="2">
    <location>
        <begin position="191"/>
        <end position="214"/>
    </location>
</feature>
<keyword evidence="2" id="KW-1133">Transmembrane helix</keyword>
<dbReference type="GeneID" id="54303836"/>
<accession>A0A6A6B5S4</accession>
<evidence type="ECO:0000256" key="1">
    <source>
        <dbReference type="SAM" id="MobiDB-lite"/>
    </source>
</evidence>
<dbReference type="Proteomes" id="UP000799438">
    <property type="component" value="Unassembled WGS sequence"/>
</dbReference>
<evidence type="ECO:0000313" key="4">
    <source>
        <dbReference type="Proteomes" id="UP000799438"/>
    </source>
</evidence>
<feature type="region of interest" description="Disordered" evidence="1">
    <location>
        <begin position="222"/>
        <end position="242"/>
    </location>
</feature>
<name>A0A6A6B5S4_9PEZI</name>
<evidence type="ECO:0000313" key="3">
    <source>
        <dbReference type="EMBL" id="KAF2139482.1"/>
    </source>
</evidence>
<feature type="compositionally biased region" description="Basic and acidic residues" evidence="1">
    <location>
        <begin position="222"/>
        <end position="234"/>
    </location>
</feature>
<evidence type="ECO:0000256" key="2">
    <source>
        <dbReference type="SAM" id="Phobius"/>
    </source>
</evidence>
<keyword evidence="4" id="KW-1185">Reference proteome</keyword>
<reference evidence="3" key="1">
    <citation type="journal article" date="2020" name="Stud. Mycol.">
        <title>101 Dothideomycetes genomes: a test case for predicting lifestyles and emergence of pathogens.</title>
        <authorList>
            <person name="Haridas S."/>
            <person name="Albert R."/>
            <person name="Binder M."/>
            <person name="Bloem J."/>
            <person name="Labutti K."/>
            <person name="Salamov A."/>
            <person name="Andreopoulos B."/>
            <person name="Baker S."/>
            <person name="Barry K."/>
            <person name="Bills G."/>
            <person name="Bluhm B."/>
            <person name="Cannon C."/>
            <person name="Castanera R."/>
            <person name="Culley D."/>
            <person name="Daum C."/>
            <person name="Ezra D."/>
            <person name="Gonzalez J."/>
            <person name="Henrissat B."/>
            <person name="Kuo A."/>
            <person name="Liang C."/>
            <person name="Lipzen A."/>
            <person name="Lutzoni F."/>
            <person name="Magnuson J."/>
            <person name="Mondo S."/>
            <person name="Nolan M."/>
            <person name="Ohm R."/>
            <person name="Pangilinan J."/>
            <person name="Park H.-J."/>
            <person name="Ramirez L."/>
            <person name="Alfaro M."/>
            <person name="Sun H."/>
            <person name="Tritt A."/>
            <person name="Yoshinaga Y."/>
            <person name="Zwiers L.-H."/>
            <person name="Turgeon B."/>
            <person name="Goodwin S."/>
            <person name="Spatafora J."/>
            <person name="Crous P."/>
            <person name="Grigoriev I."/>
        </authorList>
    </citation>
    <scope>NUCLEOTIDE SEQUENCE</scope>
    <source>
        <strain evidence="3">CBS 121167</strain>
    </source>
</reference>
<protein>
    <submittedName>
        <fullName evidence="3">Uncharacterized protein</fullName>
    </submittedName>
</protein>
<keyword evidence="2" id="KW-0472">Membrane</keyword>